<evidence type="ECO:0000256" key="1">
    <source>
        <dbReference type="ARBA" id="ARBA00005612"/>
    </source>
</evidence>
<dbReference type="KEGG" id="kme:H0A61_01415"/>
<dbReference type="InterPro" id="IPR012792">
    <property type="entry name" value="3-oxoacid_CoA-transf_A"/>
</dbReference>
<dbReference type="PANTHER" id="PTHR13707">
    <property type="entry name" value="KETOACID-COENZYME A TRANSFERASE"/>
    <property type="match status" value="1"/>
</dbReference>
<protein>
    <submittedName>
        <fullName evidence="3">Acetate CoA-transferase subunit alpha</fullName>
        <ecNumber evidence="3">2.8.3.8</ecNumber>
    </submittedName>
</protein>
<dbReference type="Pfam" id="PF01144">
    <property type="entry name" value="CoA_trans"/>
    <property type="match status" value="1"/>
</dbReference>
<dbReference type="GO" id="GO:0008775">
    <property type="term" value="F:acetate CoA-transferase activity"/>
    <property type="evidence" value="ECO:0007669"/>
    <property type="project" value="UniProtKB-EC"/>
</dbReference>
<keyword evidence="2 3" id="KW-0808">Transferase</keyword>
<dbReference type="RefSeq" id="WP_277817240.1">
    <property type="nucleotide sequence ID" value="NZ_CP059066.1"/>
</dbReference>
<name>A0A8A0RN94_9FIRM</name>
<dbReference type="AlphaFoldDB" id="A0A8A0RN94"/>
<accession>A0A8A0RN94</accession>
<dbReference type="InterPro" id="IPR004163">
    <property type="entry name" value="CoA_transf_BS"/>
</dbReference>
<proteinExistence type="inferred from homology"/>
<reference evidence="3" key="1">
    <citation type="submission" date="2020-07" db="EMBL/GenBank/DDBJ databases">
        <title>Koleobacter methoxysyntrophicus gen. nov., sp. nov., a novel anaerobic bacterium isolated from deep subsurface oil field and proposal of Koleobacterales ord. nov. in the phylum Firmicutes.</title>
        <authorList>
            <person name="Sakamoto S."/>
            <person name="Tamaki H."/>
        </authorList>
    </citation>
    <scope>NUCLEOTIDE SEQUENCE</scope>
    <source>
        <strain evidence="3">NRmbB1</strain>
    </source>
</reference>
<sequence length="217" mass="23263">MEKIRSIKDAVERIKDGMTVMVGGFLGVGTPEALVDALVAKGVKNLTVICNDSAFPDRGIGKLIVNKQIKKLITSHIGTNPETGRQMNEGETEVELVPQGTLAERIRAAGAGLGGILTPTGVGTIVEQGKKKLEINGKEYLLELPIKADIALLKAEKADKKGNLIYRKSARNFNPIMATAADFVIVQVDEIVDVGEIDPDDVMTPGIFVDMIVRGDN</sequence>
<evidence type="ECO:0000313" key="3">
    <source>
        <dbReference type="EMBL" id="QSQ09058.1"/>
    </source>
</evidence>
<dbReference type="SMART" id="SM00882">
    <property type="entry name" value="CoA_trans"/>
    <property type="match status" value="1"/>
</dbReference>
<evidence type="ECO:0000313" key="4">
    <source>
        <dbReference type="Proteomes" id="UP000662904"/>
    </source>
</evidence>
<dbReference type="InterPro" id="IPR037171">
    <property type="entry name" value="NagB/RpiA_transferase-like"/>
</dbReference>
<dbReference type="Proteomes" id="UP000662904">
    <property type="component" value="Chromosome"/>
</dbReference>
<dbReference type="EC" id="2.8.3.8" evidence="3"/>
<evidence type="ECO:0000256" key="2">
    <source>
        <dbReference type="ARBA" id="ARBA00022679"/>
    </source>
</evidence>
<dbReference type="NCBIfam" id="NF007394">
    <property type="entry name" value="PRK09920.1"/>
    <property type="match status" value="1"/>
</dbReference>
<dbReference type="NCBIfam" id="TIGR02429">
    <property type="entry name" value="pcaI_scoA_fam"/>
    <property type="match status" value="1"/>
</dbReference>
<comment type="similarity">
    <text evidence="1">Belongs to the 3-oxoacid CoA-transferase subunit A family.</text>
</comment>
<keyword evidence="4" id="KW-1185">Reference proteome</keyword>
<dbReference type="PANTHER" id="PTHR13707:SF60">
    <property type="entry name" value="ACETATE COA-TRANSFERASE SUBUNIT ALPHA"/>
    <property type="match status" value="1"/>
</dbReference>
<dbReference type="SUPFAM" id="SSF100950">
    <property type="entry name" value="NagB/RpiA/CoA transferase-like"/>
    <property type="match status" value="1"/>
</dbReference>
<dbReference type="Gene3D" id="3.40.1080.10">
    <property type="entry name" value="Glutaconate Coenzyme A-transferase"/>
    <property type="match status" value="1"/>
</dbReference>
<gene>
    <name evidence="3" type="primary">atoD</name>
    <name evidence="3" type="ORF">H0A61_01415</name>
</gene>
<organism evidence="3 4">
    <name type="scientific">Koleobacter methoxysyntrophicus</name>
    <dbReference type="NCBI Taxonomy" id="2751313"/>
    <lineage>
        <taxon>Bacteria</taxon>
        <taxon>Bacillati</taxon>
        <taxon>Bacillota</taxon>
        <taxon>Clostridia</taxon>
        <taxon>Koleobacterales</taxon>
        <taxon>Koleobacteraceae</taxon>
        <taxon>Koleobacter</taxon>
    </lineage>
</organism>
<dbReference type="InterPro" id="IPR004165">
    <property type="entry name" value="CoA_trans_fam_I"/>
</dbReference>
<dbReference type="EMBL" id="CP059066">
    <property type="protein sequence ID" value="QSQ09058.1"/>
    <property type="molecule type" value="Genomic_DNA"/>
</dbReference>
<dbReference type="PROSITE" id="PS01273">
    <property type="entry name" value="COA_TRANSF_1"/>
    <property type="match status" value="1"/>
</dbReference>